<dbReference type="RefSeq" id="WP_011254890.1">
    <property type="nucleotide sequence ID" value="NC_006823.1"/>
</dbReference>
<dbReference type="InterPro" id="IPR038718">
    <property type="entry name" value="SNF2-like_sf"/>
</dbReference>
<protein>
    <submittedName>
        <fullName evidence="4">DNA helicase</fullName>
    </submittedName>
</protein>
<dbReference type="KEGG" id="eba:p1B57"/>
<dbReference type="PANTHER" id="PTHR45766">
    <property type="entry name" value="DNA ANNEALING HELICASE AND ENDONUCLEASE ZRANB3 FAMILY MEMBER"/>
    <property type="match status" value="1"/>
</dbReference>
<keyword evidence="4" id="KW-0614">Plasmid</keyword>
<dbReference type="GO" id="GO:0031297">
    <property type="term" value="P:replication fork processing"/>
    <property type="evidence" value="ECO:0007669"/>
    <property type="project" value="TreeGrafter"/>
</dbReference>
<dbReference type="CDD" id="cd18793">
    <property type="entry name" value="SF2_C_SNF"/>
    <property type="match status" value="1"/>
</dbReference>
<dbReference type="Pfam" id="PF00271">
    <property type="entry name" value="Helicase_C"/>
    <property type="match status" value="1"/>
</dbReference>
<gene>
    <name evidence="4" type="ORF">p1B57</name>
</gene>
<keyword evidence="5" id="KW-1185">Reference proteome</keyword>
<dbReference type="Proteomes" id="UP000006552">
    <property type="component" value="Plasmid 1"/>
</dbReference>
<evidence type="ECO:0000259" key="3">
    <source>
        <dbReference type="PROSITE" id="PS51194"/>
    </source>
</evidence>
<dbReference type="EMBL" id="CR555307">
    <property type="protein sequence ID" value="CAI10287.1"/>
    <property type="molecule type" value="Genomic_DNA"/>
</dbReference>
<dbReference type="OrthoDB" id="9814088at2"/>
<dbReference type="PROSITE" id="PS51192">
    <property type="entry name" value="HELICASE_ATP_BIND_1"/>
    <property type="match status" value="1"/>
</dbReference>
<organism evidence="4 5">
    <name type="scientific">Aromatoleum aromaticum (strain DSM 19018 / LMG 30748 / EbN1)</name>
    <name type="common">Azoarcus sp. (strain EbN1)</name>
    <dbReference type="NCBI Taxonomy" id="76114"/>
    <lineage>
        <taxon>Bacteria</taxon>
        <taxon>Pseudomonadati</taxon>
        <taxon>Pseudomonadota</taxon>
        <taxon>Betaproteobacteria</taxon>
        <taxon>Rhodocyclales</taxon>
        <taxon>Rhodocyclaceae</taxon>
        <taxon>Aromatoleum</taxon>
    </lineage>
</organism>
<proteinExistence type="predicted"/>
<dbReference type="PROSITE" id="PS51194">
    <property type="entry name" value="HELICASE_CTER"/>
    <property type="match status" value="1"/>
</dbReference>
<feature type="domain" description="Helicase ATP-binding" evidence="2">
    <location>
        <begin position="252"/>
        <end position="405"/>
    </location>
</feature>
<dbReference type="SUPFAM" id="SSF52540">
    <property type="entry name" value="P-loop containing nucleoside triphosphate hydrolases"/>
    <property type="match status" value="2"/>
</dbReference>
<geneLocation type="plasmid" evidence="5">
    <name>pAzo1</name>
</geneLocation>
<sequence>MAWQVLQRAVFDGAEYGLLFHYHDGQIAAAIKRGEVRPFYVHDANHPYRRYWRFHRSIMDNAQPFEVLISTIARAVSMAYASVRQEFLEALAEAEINPGAFGYGITQTIYPIGEREFVVIGSKFHAIAVKTFKEMGGRWLKEAGGWHLRDTSLPMLVTTLEREAGYDEQNILVHPGSFTLQDVHLLSGLGATPIPFPTFEHDLSACQDAESEGDHGIVVPTIERVAETGLTEADVLACIPKGAAHDYQVTGAVFMATRTGALNADDMGVGKTRQAILAAYAVKLKHERKLVILVVPKSVRYKWEREILAIYPEEKVQVLEGVDVAPEAEWVLLNYEQAGKWQILGEQACALIVDEAHKLKTESALRTQAVYALASTIPVRYLLTATPILNRESEMYALLKITGHPLGSMELPDFVSRFAGSREFRAALNEAITGNWMIRRSKHQVLRGKVPGKERNYRSIPMPKKMAQAYQEALNSGTSTFGVLHSTRRFLQEACIKEAGKYLKKEVAKDEKMVVFVNYTEDAYAHAEYLTGLGKGRFVVLTGDILSDAKRQELLDCVQRDDSVKGIVGSYGVLAEGVDLWRANHVYIASQPWTPATLEQAEDRCNRLGQTRLVRVEIPIFAGTIDEAIRELISGKAEIVEDVLDPEEAERAAIRKVTELVKGGRKAVAVV</sequence>
<dbReference type="InterPro" id="IPR000330">
    <property type="entry name" value="SNF2_N"/>
</dbReference>
<dbReference type="GO" id="GO:0004386">
    <property type="term" value="F:helicase activity"/>
    <property type="evidence" value="ECO:0007669"/>
    <property type="project" value="UniProtKB-KW"/>
</dbReference>
<dbReference type="GO" id="GO:0005524">
    <property type="term" value="F:ATP binding"/>
    <property type="evidence" value="ECO:0007669"/>
    <property type="project" value="InterPro"/>
</dbReference>
<dbReference type="InterPro" id="IPR001650">
    <property type="entry name" value="Helicase_C-like"/>
</dbReference>
<accession>Q5NXC7</accession>
<dbReference type="HOGENOM" id="CLU_000315_33_0_4"/>
<dbReference type="AlphaFoldDB" id="Q5NXC7"/>
<keyword evidence="4" id="KW-0547">Nucleotide-binding</keyword>
<dbReference type="Gene3D" id="3.40.50.10810">
    <property type="entry name" value="Tandem AAA-ATPase domain"/>
    <property type="match status" value="1"/>
</dbReference>
<dbReference type="GO" id="GO:0016787">
    <property type="term" value="F:hydrolase activity"/>
    <property type="evidence" value="ECO:0007669"/>
    <property type="project" value="UniProtKB-KW"/>
</dbReference>
<evidence type="ECO:0000313" key="5">
    <source>
        <dbReference type="Proteomes" id="UP000006552"/>
    </source>
</evidence>
<evidence type="ECO:0000259" key="2">
    <source>
        <dbReference type="PROSITE" id="PS51192"/>
    </source>
</evidence>
<dbReference type="InterPro" id="IPR027417">
    <property type="entry name" value="P-loop_NTPase"/>
</dbReference>
<evidence type="ECO:0000313" key="4">
    <source>
        <dbReference type="EMBL" id="CAI10287.1"/>
    </source>
</evidence>
<dbReference type="GO" id="GO:0006281">
    <property type="term" value="P:DNA repair"/>
    <property type="evidence" value="ECO:0007669"/>
    <property type="project" value="TreeGrafter"/>
</dbReference>
<keyword evidence="4" id="KW-0067">ATP-binding</keyword>
<keyword evidence="4" id="KW-0347">Helicase</keyword>
<dbReference type="SMART" id="SM00487">
    <property type="entry name" value="DEXDc"/>
    <property type="match status" value="1"/>
</dbReference>
<dbReference type="InterPro" id="IPR014001">
    <property type="entry name" value="Helicase_ATP-bd"/>
</dbReference>
<reference evidence="4 5" key="1">
    <citation type="journal article" date="2005" name="Arch. Microbiol.">
        <title>The genome sequence of an anaerobic aromatic-degrading denitrifying bacterium, strain EbN1.</title>
        <authorList>
            <person name="Rabus R."/>
            <person name="Kube M."/>
            <person name="Heider J."/>
            <person name="Beck A."/>
            <person name="Heitmann K."/>
            <person name="Widdel F."/>
            <person name="Reinhardt R."/>
        </authorList>
    </citation>
    <scope>NUCLEOTIDE SEQUENCE [LARGE SCALE GENOMIC DNA]</scope>
    <source>
        <strain evidence="4 5">EbN1</strain>
        <plasmid evidence="5">Plasmid pAzo1</plasmid>
    </source>
</reference>
<feature type="domain" description="Helicase C-terminal" evidence="3">
    <location>
        <begin position="495"/>
        <end position="647"/>
    </location>
</feature>
<keyword evidence="1" id="KW-0378">Hydrolase</keyword>
<dbReference type="Gene3D" id="3.40.50.300">
    <property type="entry name" value="P-loop containing nucleotide triphosphate hydrolases"/>
    <property type="match status" value="1"/>
</dbReference>
<dbReference type="InterPro" id="IPR049730">
    <property type="entry name" value="SNF2/RAD54-like_C"/>
</dbReference>
<dbReference type="SMART" id="SM00490">
    <property type="entry name" value="HELICc"/>
    <property type="match status" value="1"/>
</dbReference>
<name>Q5NXC7_AROAE</name>
<dbReference type="PANTHER" id="PTHR45766:SF6">
    <property type="entry name" value="SWI_SNF-RELATED MATRIX-ASSOCIATED ACTIN-DEPENDENT REGULATOR OF CHROMATIN SUBFAMILY A-LIKE PROTEIN 1"/>
    <property type="match status" value="1"/>
</dbReference>
<dbReference type="Pfam" id="PF00176">
    <property type="entry name" value="SNF2-rel_dom"/>
    <property type="match status" value="1"/>
</dbReference>
<evidence type="ECO:0000256" key="1">
    <source>
        <dbReference type="ARBA" id="ARBA00022801"/>
    </source>
</evidence>